<reference evidence="3" key="1">
    <citation type="submission" date="2016-10" db="EMBL/GenBank/DDBJ databases">
        <title>Comparative genomics uncovers the prolific and rare metabolic potential of the cyanobacterial genus Moorea.</title>
        <authorList>
            <person name="Leao T."/>
            <person name="Castelao G."/>
            <person name="Korobeynikov A."/>
            <person name="Monroe E.A."/>
            <person name="Podell S."/>
            <person name="Glukhov E."/>
            <person name="Allen E."/>
            <person name="Gerwick W.H."/>
            <person name="Gerwick L."/>
        </authorList>
    </citation>
    <scope>NUCLEOTIDE SEQUENCE [LARGE SCALE GENOMIC DNA]</scope>
    <source>
        <strain evidence="3">PAL-8-15-08-1</strain>
    </source>
</reference>
<evidence type="ECO:0000313" key="2">
    <source>
        <dbReference type="EMBL" id="AOX04059.1"/>
    </source>
</evidence>
<gene>
    <name evidence="2" type="ORF">BJP34_00855</name>
</gene>
<dbReference type="InterPro" id="IPR044862">
    <property type="entry name" value="Pro_4_hyd_alph_FE2OG_OXY"/>
</dbReference>
<proteinExistence type="predicted"/>
<dbReference type="Proteomes" id="UP000177870">
    <property type="component" value="Chromosome"/>
</dbReference>
<dbReference type="EMBL" id="CP017599">
    <property type="protein sequence ID" value="AOX04059.1"/>
    <property type="molecule type" value="Genomic_DNA"/>
</dbReference>
<evidence type="ECO:0000259" key="1">
    <source>
        <dbReference type="Pfam" id="PF13640"/>
    </source>
</evidence>
<protein>
    <recommendedName>
        <fullName evidence="1">Prolyl 4-hydroxylase alpha subunit Fe(2+) 2OG dioxygenase domain-containing protein</fullName>
    </recommendedName>
</protein>
<sequence>MVRRQLPYEAKDPRIVVNGHLFGLGDGIHRDSSNIKNPGQTAICYINPMWRADWDGETKLYSERDPSKADLIYACLPKPGRVLIFDGTIPHRGCPPSRLCNKLRITVAYQFPPPTEDSSESGFTQ</sequence>
<dbReference type="KEGG" id="mpro:BJP34_00855"/>
<feature type="domain" description="Prolyl 4-hydroxylase alpha subunit Fe(2+) 2OG dioxygenase" evidence="1">
    <location>
        <begin position="28"/>
        <end position="106"/>
    </location>
</feature>
<name>A0A1D8U2C3_9CYAN</name>
<dbReference type="PANTHER" id="PTHR35169">
    <property type="entry name" value="FE2OG DIOXYGENASE DOMAIN-CONTAINING PROTEIN"/>
    <property type="match status" value="1"/>
</dbReference>
<evidence type="ECO:0000313" key="3">
    <source>
        <dbReference type="Proteomes" id="UP000177870"/>
    </source>
</evidence>
<dbReference type="PANTHER" id="PTHR35169:SF1">
    <property type="entry name" value="PROLYL 4-HYDROXYLASE ALPHA SUBUNIT FE(2+) 2OG DIOXYGENASE DOMAIN-CONTAINING PROTEIN"/>
    <property type="match status" value="1"/>
</dbReference>
<accession>A0A1D8U2C3</accession>
<dbReference type="Pfam" id="PF13640">
    <property type="entry name" value="2OG-FeII_Oxy_3"/>
    <property type="match status" value="1"/>
</dbReference>
<organism evidence="2 3">
    <name type="scientific">Moorena producens PAL-8-15-08-1</name>
    <dbReference type="NCBI Taxonomy" id="1458985"/>
    <lineage>
        <taxon>Bacteria</taxon>
        <taxon>Bacillati</taxon>
        <taxon>Cyanobacteriota</taxon>
        <taxon>Cyanophyceae</taxon>
        <taxon>Coleofasciculales</taxon>
        <taxon>Coleofasciculaceae</taxon>
        <taxon>Moorena</taxon>
    </lineage>
</organism>
<dbReference type="STRING" id="1458985.BJP34_00855"/>
<dbReference type="Gene3D" id="2.60.120.620">
    <property type="entry name" value="q2cbj1_9rhob like domain"/>
    <property type="match status" value="1"/>
</dbReference>
<dbReference type="AlphaFoldDB" id="A0A1D8U2C3"/>
<dbReference type="SUPFAM" id="SSF51197">
    <property type="entry name" value="Clavaminate synthase-like"/>
    <property type="match status" value="1"/>
</dbReference>